<protein>
    <submittedName>
        <fullName evidence="4">Secretion protein HlyD</fullName>
    </submittedName>
</protein>
<dbReference type="OrthoDB" id="8558741at2"/>
<gene>
    <name evidence="4" type="ORF">CUJ89_23420</name>
</gene>
<dbReference type="EMBL" id="CP024903">
    <property type="protein sequence ID" value="AXF23378.1"/>
    <property type="molecule type" value="Genomic_DNA"/>
</dbReference>
<evidence type="ECO:0000313" key="4">
    <source>
        <dbReference type="EMBL" id="AXF23378.1"/>
    </source>
</evidence>
<dbReference type="PROSITE" id="PS51257">
    <property type="entry name" value="PROKAR_LIPOPROTEIN"/>
    <property type="match status" value="1"/>
</dbReference>
<dbReference type="InterPro" id="IPR050465">
    <property type="entry name" value="UPF0194_transport"/>
</dbReference>
<dbReference type="Gene3D" id="1.10.287.470">
    <property type="entry name" value="Helix hairpin bin"/>
    <property type="match status" value="1"/>
</dbReference>
<dbReference type="Gene3D" id="2.40.30.170">
    <property type="match status" value="1"/>
</dbReference>
<dbReference type="GO" id="GO:0030313">
    <property type="term" value="C:cell envelope"/>
    <property type="evidence" value="ECO:0007669"/>
    <property type="project" value="UniProtKB-SubCell"/>
</dbReference>
<dbReference type="PANTHER" id="PTHR32347:SF23">
    <property type="entry name" value="BLL5650 PROTEIN"/>
    <property type="match status" value="1"/>
</dbReference>
<dbReference type="RefSeq" id="WP_114179786.1">
    <property type="nucleotide sequence ID" value="NZ_CP024903.1"/>
</dbReference>
<proteinExistence type="predicted"/>
<keyword evidence="2 3" id="KW-0175">Coiled coil</keyword>
<feature type="coiled-coil region" evidence="3">
    <location>
        <begin position="106"/>
        <end position="133"/>
    </location>
</feature>
<reference evidence="4 5" key="1">
    <citation type="journal article" date="2018" name="ISME J.">
        <title>Involvement of Burkholderiaceae and sulfurous volatiles in disease-suppressive soils.</title>
        <authorList>
            <person name="Carrion V.J."/>
            <person name="Cordovez V."/>
            <person name="Tyc O."/>
            <person name="Etalo D.W."/>
            <person name="de Bruijn I."/>
            <person name="de Jager V.C."/>
            <person name="Medema M.H."/>
            <person name="Eberl L."/>
            <person name="Raaijmakers J.M."/>
        </authorList>
    </citation>
    <scope>NUCLEOTIDE SEQUENCE [LARGE SCALE GENOMIC DNA]</scope>
    <source>
        <strain evidence="5">mHSR5</strain>
    </source>
</reference>
<evidence type="ECO:0000256" key="3">
    <source>
        <dbReference type="SAM" id="Coils"/>
    </source>
</evidence>
<dbReference type="Gene3D" id="2.40.50.100">
    <property type="match status" value="1"/>
</dbReference>
<feature type="coiled-coil region" evidence="3">
    <location>
        <begin position="177"/>
        <end position="204"/>
    </location>
</feature>
<evidence type="ECO:0000256" key="1">
    <source>
        <dbReference type="ARBA" id="ARBA00004196"/>
    </source>
</evidence>
<sequence>MKRITLMPQRAGFGFAFICLLAAGCTEPPETYQGYMEGQFSYLSAPYSGNLKALFGARGQRVAAGTAVFEIDSPDLEQAAKRQYHQWQSALSVLDDLEKGRRPSEIDALKAQLEQARATATRSTQRLARAEADYGIRAISLDKLEGERAAARVDSARVRELISQLKTARLPARDDQLRSQRQNTEALQAEYERAERQYRQLSVQAPGNGVVVDTFFTRGEWVAVGNPVVKMLVDRNTKVRFFVPEPRLSRLRVGDTVKLACDGCEPGYSATISHIAPEAEYTPPVIYSIEARSKLVFLVEARPDDAAARNLHPGLPVEVTP</sequence>
<comment type="subcellular location">
    <subcellularLocation>
        <location evidence="1">Cell envelope</location>
    </subcellularLocation>
</comment>
<dbReference type="AlphaFoldDB" id="A0A2Z5N357"/>
<name>A0A2Z5N357_BURPY</name>
<evidence type="ECO:0000313" key="5">
    <source>
        <dbReference type="Proteomes" id="UP000253104"/>
    </source>
</evidence>
<accession>A0A2Z5N357</accession>
<dbReference type="PANTHER" id="PTHR32347">
    <property type="entry name" value="EFFLUX SYSTEM COMPONENT YKNX-RELATED"/>
    <property type="match status" value="1"/>
</dbReference>
<dbReference type="Proteomes" id="UP000253104">
    <property type="component" value="Chromosome mHSR5_B"/>
</dbReference>
<evidence type="ECO:0000256" key="2">
    <source>
        <dbReference type="ARBA" id="ARBA00023054"/>
    </source>
</evidence>
<organism evidence="4 5">
    <name type="scientific">Burkholderia pyrrocinia</name>
    <name type="common">Pseudomonas pyrrocinia</name>
    <dbReference type="NCBI Taxonomy" id="60550"/>
    <lineage>
        <taxon>Bacteria</taxon>
        <taxon>Pseudomonadati</taxon>
        <taxon>Pseudomonadota</taxon>
        <taxon>Betaproteobacteria</taxon>
        <taxon>Burkholderiales</taxon>
        <taxon>Burkholderiaceae</taxon>
        <taxon>Burkholderia</taxon>
        <taxon>Burkholderia cepacia complex</taxon>
    </lineage>
</organism>
<dbReference type="SUPFAM" id="SSF111369">
    <property type="entry name" value="HlyD-like secretion proteins"/>
    <property type="match status" value="1"/>
</dbReference>